<dbReference type="GO" id="GO:0005737">
    <property type="term" value="C:cytoplasm"/>
    <property type="evidence" value="ECO:0007669"/>
    <property type="project" value="UniProtKB-SubCell"/>
</dbReference>
<comment type="subunit">
    <text evidence="5">Associates with the 60S ribosomal subunit.</text>
</comment>
<evidence type="ECO:0000256" key="1">
    <source>
        <dbReference type="ARBA" id="ARBA00004496"/>
    </source>
</evidence>
<evidence type="ECO:0000256" key="4">
    <source>
        <dbReference type="ARBA" id="ARBA00022517"/>
    </source>
</evidence>
<dbReference type="Proteomes" id="UP001341281">
    <property type="component" value="Chromosome 07"/>
</dbReference>
<dbReference type="SUPFAM" id="SSF89895">
    <property type="entry name" value="FYSH domain"/>
    <property type="match status" value="1"/>
</dbReference>
<evidence type="ECO:0000256" key="2">
    <source>
        <dbReference type="ARBA" id="ARBA00007433"/>
    </source>
</evidence>
<comment type="similarity">
    <text evidence="2">Belongs to the SDO1/SBDS family.</text>
</comment>
<organism evidence="7 8">
    <name type="scientific">Paspalum notatum var. saurae</name>
    <dbReference type="NCBI Taxonomy" id="547442"/>
    <lineage>
        <taxon>Eukaryota</taxon>
        <taxon>Viridiplantae</taxon>
        <taxon>Streptophyta</taxon>
        <taxon>Embryophyta</taxon>
        <taxon>Tracheophyta</taxon>
        <taxon>Spermatophyta</taxon>
        <taxon>Magnoliopsida</taxon>
        <taxon>Liliopsida</taxon>
        <taxon>Poales</taxon>
        <taxon>Poaceae</taxon>
        <taxon>PACMAD clade</taxon>
        <taxon>Panicoideae</taxon>
        <taxon>Andropogonodae</taxon>
        <taxon>Paspaleae</taxon>
        <taxon>Paspalinae</taxon>
        <taxon>Paspalum</taxon>
    </lineage>
</organism>
<evidence type="ECO:0000256" key="5">
    <source>
        <dbReference type="ARBA" id="ARBA00049708"/>
    </source>
</evidence>
<dbReference type="Gene3D" id="3.30.1250.10">
    <property type="entry name" value="Ribosome maturation protein SBDS, N-terminal domain"/>
    <property type="match status" value="1"/>
</dbReference>
<feature type="domain" description="Ribosome maturation protein SDO1/SBDS N-terminal" evidence="6">
    <location>
        <begin position="9"/>
        <end position="73"/>
    </location>
</feature>
<reference evidence="7 8" key="1">
    <citation type="submission" date="2024-02" db="EMBL/GenBank/DDBJ databases">
        <title>High-quality chromosome-scale genome assembly of Pensacola bahiagrass (Paspalum notatum Flugge var. saurae).</title>
        <authorList>
            <person name="Vega J.M."/>
            <person name="Podio M."/>
            <person name="Orjuela J."/>
            <person name="Siena L.A."/>
            <person name="Pessino S.C."/>
            <person name="Combes M.C."/>
            <person name="Mariac C."/>
            <person name="Albertini E."/>
            <person name="Pupilli F."/>
            <person name="Ortiz J.P.A."/>
            <person name="Leblanc O."/>
        </authorList>
    </citation>
    <scope>NUCLEOTIDE SEQUENCE [LARGE SCALE GENOMIC DNA]</scope>
    <source>
        <strain evidence="7">R1</strain>
        <tissue evidence="7">Leaf</tissue>
    </source>
</reference>
<accession>A0AAQ3TZR8</accession>
<keyword evidence="3" id="KW-0963">Cytoplasm</keyword>
<keyword evidence="8" id="KW-1185">Reference proteome</keyword>
<sequence length="79" mass="8974">MSQTLMQPVLSWRSRVEKNLNEVLQSHTVYSNVYKGVLAKSKDLTKAFDTDDQTKICIEILEKGVLQVSGKEREAQLCC</sequence>
<keyword evidence="4" id="KW-0690">Ribosome biogenesis</keyword>
<dbReference type="Pfam" id="PF01172">
    <property type="entry name" value="SBDS_N"/>
    <property type="match status" value="1"/>
</dbReference>
<dbReference type="AlphaFoldDB" id="A0AAQ3TZR8"/>
<gene>
    <name evidence="7" type="ORF">U9M48_030250</name>
</gene>
<evidence type="ECO:0000256" key="3">
    <source>
        <dbReference type="ARBA" id="ARBA00022490"/>
    </source>
</evidence>
<dbReference type="PANTHER" id="PTHR10927">
    <property type="entry name" value="RIBOSOME MATURATION PROTEIN SBDS"/>
    <property type="match status" value="1"/>
</dbReference>
<dbReference type="InterPro" id="IPR019783">
    <property type="entry name" value="SDO1/SBDS_N"/>
</dbReference>
<protein>
    <recommendedName>
        <fullName evidence="6">Ribosome maturation protein SDO1/SBDS N-terminal domain-containing protein</fullName>
    </recommendedName>
</protein>
<dbReference type="GO" id="GO:0042254">
    <property type="term" value="P:ribosome biogenesis"/>
    <property type="evidence" value="ECO:0007669"/>
    <property type="project" value="UniProtKB-KW"/>
</dbReference>
<dbReference type="PANTHER" id="PTHR10927:SF1">
    <property type="entry name" value="RIBOSOME MATURATION PROTEIN SBDS"/>
    <property type="match status" value="1"/>
</dbReference>
<name>A0AAQ3TZR8_PASNO</name>
<comment type="subcellular location">
    <subcellularLocation>
        <location evidence="1">Cytoplasm</location>
    </subcellularLocation>
</comment>
<evidence type="ECO:0000313" key="8">
    <source>
        <dbReference type="Proteomes" id="UP001341281"/>
    </source>
</evidence>
<dbReference type="InterPro" id="IPR039100">
    <property type="entry name" value="Sdo1/SBDS-like"/>
</dbReference>
<evidence type="ECO:0000313" key="7">
    <source>
        <dbReference type="EMBL" id="WVZ83069.1"/>
    </source>
</evidence>
<dbReference type="EMBL" id="CP144751">
    <property type="protein sequence ID" value="WVZ83069.1"/>
    <property type="molecule type" value="Genomic_DNA"/>
</dbReference>
<dbReference type="InterPro" id="IPR036786">
    <property type="entry name" value="Ribosome_mat_SBDS_N_sf"/>
</dbReference>
<evidence type="ECO:0000259" key="6">
    <source>
        <dbReference type="Pfam" id="PF01172"/>
    </source>
</evidence>
<proteinExistence type="inferred from homology"/>